<protein>
    <submittedName>
        <fullName evidence="1">Uncharacterized protein</fullName>
    </submittedName>
</protein>
<evidence type="ECO:0000313" key="1">
    <source>
        <dbReference type="EMBL" id="MCW3808080.1"/>
    </source>
</evidence>
<reference evidence="1" key="1">
    <citation type="submission" date="2022-10" db="EMBL/GenBank/DDBJ databases">
        <authorList>
            <person name="Yu W.X."/>
        </authorList>
    </citation>
    <scope>NUCLEOTIDE SEQUENCE</scope>
    <source>
        <strain evidence="1">D04</strain>
    </source>
</reference>
<keyword evidence="2" id="KW-1185">Reference proteome</keyword>
<name>A0AAE3MIR5_9BACT</name>
<comment type="caution">
    <text evidence="1">The sequence shown here is derived from an EMBL/GenBank/DDBJ whole genome shotgun (WGS) entry which is preliminary data.</text>
</comment>
<proteinExistence type="predicted"/>
<organism evidence="1 2">
    <name type="scientific">Plebeiibacterium marinum</name>
    <dbReference type="NCBI Taxonomy" id="2992111"/>
    <lineage>
        <taxon>Bacteria</taxon>
        <taxon>Pseudomonadati</taxon>
        <taxon>Bacteroidota</taxon>
        <taxon>Bacteroidia</taxon>
        <taxon>Marinilabiliales</taxon>
        <taxon>Marinilabiliaceae</taxon>
        <taxon>Plebeiibacterium</taxon>
    </lineage>
</organism>
<accession>A0AAE3MIR5</accession>
<dbReference type="EMBL" id="JAPDPI010000091">
    <property type="protein sequence ID" value="MCW3808080.1"/>
    <property type="molecule type" value="Genomic_DNA"/>
</dbReference>
<sequence length="76" mass="8713">MNLFKQIKTKLYDGTVVKEGDKVAFVNSDGESCEGLIERRQFDATHMDTGEKLKKGTLFFWNIGFNVSDYRNAFLV</sequence>
<dbReference type="AlphaFoldDB" id="A0AAE3MIR5"/>
<dbReference type="Proteomes" id="UP001207408">
    <property type="component" value="Unassembled WGS sequence"/>
</dbReference>
<dbReference type="RefSeq" id="WP_301202632.1">
    <property type="nucleotide sequence ID" value="NZ_JAPDPI010000091.1"/>
</dbReference>
<evidence type="ECO:0000313" key="2">
    <source>
        <dbReference type="Proteomes" id="UP001207408"/>
    </source>
</evidence>
<gene>
    <name evidence="1" type="ORF">OM074_20830</name>
</gene>